<organism evidence="1 2">
    <name type="scientific">Amanita thiersii Skay4041</name>
    <dbReference type="NCBI Taxonomy" id="703135"/>
    <lineage>
        <taxon>Eukaryota</taxon>
        <taxon>Fungi</taxon>
        <taxon>Dikarya</taxon>
        <taxon>Basidiomycota</taxon>
        <taxon>Agaricomycotina</taxon>
        <taxon>Agaricomycetes</taxon>
        <taxon>Agaricomycetidae</taxon>
        <taxon>Agaricales</taxon>
        <taxon>Pluteineae</taxon>
        <taxon>Amanitaceae</taxon>
        <taxon>Amanita</taxon>
    </lineage>
</organism>
<dbReference type="EMBL" id="KZ302227">
    <property type="protein sequence ID" value="PFH46174.1"/>
    <property type="molecule type" value="Genomic_DNA"/>
</dbReference>
<dbReference type="Proteomes" id="UP000242287">
    <property type="component" value="Unassembled WGS sequence"/>
</dbReference>
<dbReference type="InterPro" id="IPR029062">
    <property type="entry name" value="Class_I_gatase-like"/>
</dbReference>
<dbReference type="AlphaFoldDB" id="A0A2A9NA30"/>
<name>A0A2A9NA30_9AGAR</name>
<keyword evidence="2" id="KW-1185">Reference proteome</keyword>
<dbReference type="OrthoDB" id="543156at2759"/>
<feature type="non-terminal residue" evidence="1">
    <location>
        <position position="1"/>
    </location>
</feature>
<dbReference type="STRING" id="703135.A0A2A9NA30"/>
<proteinExistence type="predicted"/>
<gene>
    <name evidence="1" type="ORF">AMATHDRAFT_156130</name>
</gene>
<evidence type="ECO:0008006" key="3">
    <source>
        <dbReference type="Google" id="ProtNLM"/>
    </source>
</evidence>
<protein>
    <recommendedName>
        <fullName evidence="3">DJ-1/PfpI domain-containing protein</fullName>
    </recommendedName>
</protein>
<evidence type="ECO:0000313" key="1">
    <source>
        <dbReference type="EMBL" id="PFH46174.1"/>
    </source>
</evidence>
<dbReference type="SUPFAM" id="SSF52317">
    <property type="entry name" value="Class I glutamine amidotransferase-like"/>
    <property type="match status" value="1"/>
</dbReference>
<dbReference type="Gene3D" id="3.40.50.880">
    <property type="match status" value="1"/>
</dbReference>
<accession>A0A2A9NA30</accession>
<reference evidence="1 2" key="1">
    <citation type="submission" date="2014-02" db="EMBL/GenBank/DDBJ databases">
        <title>Transposable element dynamics among asymbiotic and ectomycorrhizal Amanita fungi.</title>
        <authorList>
            <consortium name="DOE Joint Genome Institute"/>
            <person name="Hess J."/>
            <person name="Skrede I."/>
            <person name="Wolfe B."/>
            <person name="LaButti K."/>
            <person name="Ohm R.A."/>
            <person name="Grigoriev I.V."/>
            <person name="Pringle A."/>
        </authorList>
    </citation>
    <scope>NUCLEOTIDE SEQUENCE [LARGE SCALE GENOMIC DNA]</scope>
    <source>
        <strain evidence="1 2">SKay4041</strain>
    </source>
</reference>
<evidence type="ECO:0000313" key="2">
    <source>
        <dbReference type="Proteomes" id="UP000242287"/>
    </source>
</evidence>
<sequence>PSVLFVFTSLNKILTSSQTVGRFLPETAHPYYILVPHAIIEFIAAGGPSPPFFEKGIDFGSDPNSSLFLENIKTKLANTQKLIVANAQNYDAIYYVVGHSPAIDLYKDSANTKLVTQVGNPVLFAMDLCGLYSFASYSLCHLIPFHTLLEIPSGESIISGRTLPAFSNREEEMSDDVLFSLEGKISELGGKYEKTAEPRDVIVVDGNEIIGHDPASSVPIAEEMLKALQKLWLGYSKQWNLPDCV</sequence>